<evidence type="ECO:0000256" key="1">
    <source>
        <dbReference type="SAM" id="MobiDB-lite"/>
    </source>
</evidence>
<evidence type="ECO:0000256" key="2">
    <source>
        <dbReference type="SAM" id="Phobius"/>
    </source>
</evidence>
<name>A0AAI8VTJ0_9PEZI</name>
<evidence type="ECO:0000313" key="3">
    <source>
        <dbReference type="EMBL" id="CAJ2510364.1"/>
    </source>
</evidence>
<feature type="transmembrane region" description="Helical" evidence="2">
    <location>
        <begin position="180"/>
        <end position="206"/>
    </location>
</feature>
<dbReference type="Proteomes" id="UP001295740">
    <property type="component" value="Unassembled WGS sequence"/>
</dbReference>
<reference evidence="3" key="1">
    <citation type="submission" date="2023-10" db="EMBL/GenBank/DDBJ databases">
        <authorList>
            <person name="Hackl T."/>
        </authorList>
    </citation>
    <scope>NUCLEOTIDE SEQUENCE</scope>
</reference>
<dbReference type="AlphaFoldDB" id="A0AAI8VTJ0"/>
<gene>
    <name evidence="3" type="ORF">KHLLAP_LOCUS10832</name>
</gene>
<keyword evidence="2" id="KW-0472">Membrane</keyword>
<comment type="caution">
    <text evidence="3">The sequence shown here is derived from an EMBL/GenBank/DDBJ whole genome shotgun (WGS) entry which is preliminary data.</text>
</comment>
<feature type="transmembrane region" description="Helical" evidence="2">
    <location>
        <begin position="77"/>
        <end position="97"/>
    </location>
</feature>
<protein>
    <submittedName>
        <fullName evidence="3">Uu.00g050670.m01.CDS01</fullName>
    </submittedName>
</protein>
<accession>A0AAI8VTJ0</accession>
<keyword evidence="2" id="KW-1133">Transmembrane helix</keyword>
<keyword evidence="2" id="KW-0812">Transmembrane</keyword>
<proteinExistence type="predicted"/>
<feature type="transmembrane region" description="Helical" evidence="2">
    <location>
        <begin position="226"/>
        <end position="246"/>
    </location>
</feature>
<evidence type="ECO:0000313" key="4">
    <source>
        <dbReference type="Proteomes" id="UP001295740"/>
    </source>
</evidence>
<sequence length="258" mass="27977">MSSQPLLGHNSGHSSQRKKDSSNQRSSAFLFLNILTGGLVAPSATTYDSMEIILNTEDPEERDELTRTWRNHKLEELNFVGVVGGLLSGCLTSTGAWPNVMANGQDKPWSVKAFWYSGIIFAVFAVLTAAQQGLRLHRLSGHRDGLELIRSIMTAAQDGDNTAPDGDGGRVRVRPRKMQVYAWQASLAFLVGAVVCLIAGITVLVWTAAAWGPKKQPEDGFWDSNALLALVFTIVIGLSTFVFIAVQTSLATGVRDES</sequence>
<feature type="region of interest" description="Disordered" evidence="1">
    <location>
        <begin position="1"/>
        <end position="22"/>
    </location>
</feature>
<keyword evidence="4" id="KW-1185">Reference proteome</keyword>
<dbReference type="EMBL" id="CAUWAG010000014">
    <property type="protein sequence ID" value="CAJ2510364.1"/>
    <property type="molecule type" value="Genomic_DNA"/>
</dbReference>
<feature type="transmembrane region" description="Helical" evidence="2">
    <location>
        <begin position="113"/>
        <end position="130"/>
    </location>
</feature>
<organism evidence="3 4">
    <name type="scientific">Anthostomella pinea</name>
    <dbReference type="NCBI Taxonomy" id="933095"/>
    <lineage>
        <taxon>Eukaryota</taxon>
        <taxon>Fungi</taxon>
        <taxon>Dikarya</taxon>
        <taxon>Ascomycota</taxon>
        <taxon>Pezizomycotina</taxon>
        <taxon>Sordariomycetes</taxon>
        <taxon>Xylariomycetidae</taxon>
        <taxon>Xylariales</taxon>
        <taxon>Xylariaceae</taxon>
        <taxon>Anthostomella</taxon>
    </lineage>
</organism>